<feature type="compositionally biased region" description="Basic residues" evidence="4">
    <location>
        <begin position="2578"/>
        <end position="2590"/>
    </location>
</feature>
<dbReference type="InterPro" id="IPR022045">
    <property type="entry name" value="TcdB_toxin_mid/N"/>
</dbReference>
<dbReference type="Proteomes" id="UP000717696">
    <property type="component" value="Unassembled WGS sequence"/>
</dbReference>
<evidence type="ECO:0000256" key="4">
    <source>
        <dbReference type="SAM" id="MobiDB-lite"/>
    </source>
</evidence>
<evidence type="ECO:0000256" key="1">
    <source>
        <dbReference type="ARBA" id="ARBA00004613"/>
    </source>
</evidence>
<reference evidence="7" key="1">
    <citation type="journal article" date="2021" name="Nat. Commun.">
        <title>Genetic determinants of endophytism in the Arabidopsis root mycobiome.</title>
        <authorList>
            <person name="Mesny F."/>
            <person name="Miyauchi S."/>
            <person name="Thiergart T."/>
            <person name="Pickel B."/>
            <person name="Atanasova L."/>
            <person name="Karlsson M."/>
            <person name="Huettel B."/>
            <person name="Barry K.W."/>
            <person name="Haridas S."/>
            <person name="Chen C."/>
            <person name="Bauer D."/>
            <person name="Andreopoulos W."/>
            <person name="Pangilinan J."/>
            <person name="LaButti K."/>
            <person name="Riley R."/>
            <person name="Lipzen A."/>
            <person name="Clum A."/>
            <person name="Drula E."/>
            <person name="Henrissat B."/>
            <person name="Kohler A."/>
            <person name="Grigoriev I.V."/>
            <person name="Martin F.M."/>
            <person name="Hacquard S."/>
        </authorList>
    </citation>
    <scope>NUCLEOTIDE SEQUENCE</scope>
    <source>
        <strain evidence="7">MPI-CAGE-AT-0021</strain>
    </source>
</reference>
<dbReference type="OrthoDB" id="5426877at2759"/>
<keyword evidence="3" id="KW-0843">Virulence</keyword>
<dbReference type="Pfam" id="PF03534">
    <property type="entry name" value="SpvB"/>
    <property type="match status" value="1"/>
</dbReference>
<dbReference type="EMBL" id="JAGMUU010000025">
    <property type="protein sequence ID" value="KAH7123265.1"/>
    <property type="molecule type" value="Genomic_DNA"/>
</dbReference>
<feature type="region of interest" description="Disordered" evidence="4">
    <location>
        <begin position="2555"/>
        <end position="2590"/>
    </location>
</feature>
<keyword evidence="2" id="KW-0964">Secreted</keyword>
<feature type="compositionally biased region" description="Low complexity" evidence="4">
    <location>
        <begin position="12"/>
        <end position="27"/>
    </location>
</feature>
<feature type="domain" description="Insecticide toxin TcdB middle/C-terminal" evidence="5">
    <location>
        <begin position="967"/>
        <end position="1087"/>
    </location>
</feature>
<dbReference type="InterPro" id="IPR022044">
    <property type="entry name" value="TcdB_toxin_mid/C"/>
</dbReference>
<feature type="domain" description="Insecticide toxin TcdB middle/N-terminal" evidence="6">
    <location>
        <begin position="749"/>
        <end position="880"/>
    </location>
</feature>
<dbReference type="Gene3D" id="2.180.10.10">
    <property type="entry name" value="RHS repeat-associated core"/>
    <property type="match status" value="1"/>
</dbReference>
<dbReference type="GO" id="GO:0005737">
    <property type="term" value="C:cytoplasm"/>
    <property type="evidence" value="ECO:0007669"/>
    <property type="project" value="InterPro"/>
</dbReference>
<evidence type="ECO:0000313" key="8">
    <source>
        <dbReference type="Proteomes" id="UP000717696"/>
    </source>
</evidence>
<dbReference type="SUPFAM" id="SSF69318">
    <property type="entry name" value="Integrin alpha N-terminal domain"/>
    <property type="match status" value="1"/>
</dbReference>
<dbReference type="Pfam" id="PF12255">
    <property type="entry name" value="TcdB_toxin_midC"/>
    <property type="match status" value="1"/>
</dbReference>
<comment type="caution">
    <text evidence="7">The sequence shown here is derived from an EMBL/GenBank/DDBJ whole genome shotgun (WGS) entry which is preliminary data.</text>
</comment>
<dbReference type="InterPro" id="IPR022385">
    <property type="entry name" value="Rhs_assc_core"/>
</dbReference>
<dbReference type="PANTHER" id="PTHR32305">
    <property type="match status" value="1"/>
</dbReference>
<comment type="subcellular location">
    <subcellularLocation>
        <location evidence="1">Secreted</location>
    </subcellularLocation>
</comment>
<evidence type="ECO:0000259" key="6">
    <source>
        <dbReference type="Pfam" id="PF12256"/>
    </source>
</evidence>
<dbReference type="Pfam" id="PF12256">
    <property type="entry name" value="TcdB_toxin_midN"/>
    <property type="match status" value="1"/>
</dbReference>
<evidence type="ECO:0000256" key="3">
    <source>
        <dbReference type="ARBA" id="ARBA00023026"/>
    </source>
</evidence>
<name>A0A9P9DPG3_9HYPO</name>
<evidence type="ECO:0000313" key="7">
    <source>
        <dbReference type="EMBL" id="KAH7123265.1"/>
    </source>
</evidence>
<protein>
    <submittedName>
        <fullName evidence="7">SpvB domain-containing protein</fullName>
    </submittedName>
</protein>
<dbReference type="GO" id="GO:0005576">
    <property type="term" value="C:extracellular region"/>
    <property type="evidence" value="ECO:0007669"/>
    <property type="project" value="UniProtKB-SubCell"/>
</dbReference>
<dbReference type="InterPro" id="IPR028994">
    <property type="entry name" value="Integrin_alpha_N"/>
</dbReference>
<dbReference type="PANTHER" id="PTHR32305:SF15">
    <property type="entry name" value="PROTEIN RHSA-RELATED"/>
    <property type="match status" value="1"/>
</dbReference>
<dbReference type="NCBIfam" id="TIGR03696">
    <property type="entry name" value="Rhs_assc_core"/>
    <property type="match status" value="1"/>
</dbReference>
<accession>A0A9P9DPG3</accession>
<feature type="region of interest" description="Disordered" evidence="4">
    <location>
        <begin position="1"/>
        <end position="27"/>
    </location>
</feature>
<evidence type="ECO:0000256" key="2">
    <source>
        <dbReference type="ARBA" id="ARBA00022525"/>
    </source>
</evidence>
<dbReference type="InterPro" id="IPR003284">
    <property type="entry name" value="Sal_SpvB"/>
</dbReference>
<feature type="compositionally biased region" description="Polar residues" evidence="4">
    <location>
        <begin position="65"/>
        <end position="82"/>
    </location>
</feature>
<evidence type="ECO:0000259" key="5">
    <source>
        <dbReference type="Pfam" id="PF12255"/>
    </source>
</evidence>
<proteinExistence type="predicted"/>
<sequence length="2590" mass="285351">MDSSMSPRDFDLPASAEGPAASAPSGPALAGKDALTFVPQAPALTLPKGGGAIRSMGEKFDVNPMTGTGSASFPLQTSPARSNVQPHLSFSYDSGEGNSEFGLGWRMNGTGRINRKTSRGLPRYEDGGAEDSDVFLLSGAEDLVPLFKRDGDGKVVLNEKGKPIVDETPRGSFMVRNYLPRVTQSLSRIERWTNLKDTWDIHWRIISTDNQTTIYGRDSNSRIYDPESVAGTTSRIFSWLEAESFDSRGNAMVFTYKPEDSANVDISASNSEASRSAGTRTAYRYLKSIRYGNTVPNRTSPSWQAFSAFDLPADTWRFAVVFDYGEHNSESPKPEDAGHWRCRLDPFSTYHAGYEVRTYRLCQRILMFHSFSELGADPFLVRSTDITYSENATTSYLVSAQGAGYASEPLTAGYIKRALPPLTFEYSMFPSDDEIHRATAKDVDQESLRNIPFGIDGSKYSLTDLDGEGLPGILAEQGGSWFYKRNSSANNLVNAEQVAADMDAVAEVEALFGPLEIVSTKPVGGIAAGQLHLSNVTGTGALDLVQTSSGCWGYYERDMDTEEGWTIFHPFPSAPNVDIAHPNVRLIDLTGDGLADILICGDQLQVWYPSLGVLGYGTPQSITQPELAVGDTAAPVCIASDTEHTVFFADMSGDGLADIVRIRNGDVCYWPNYGYGRFGTIVRMDNAPYFDTYGTYDGTRIRLGDVDGSGTTDIIYLGATGVDMYMNQAGNGFADSKKLVHFPMVDNVANVTLTDLLGNGTSCIVWSTPLPGPSGLPLRYLDITGGRKPHLLTRMTNNIGSEQHIAYAPSTKFYLQDREEGTHWLTKLPFPVQCVEKVVLVDHIGRNRFVNRFRYHHGHFDGVEREFRGFASVEKWDTDEFSVSETTTPPDVANMDAAWHVPPAHTKTWFHTGAYARADNISRGLAAEYFGAPVGGSKDEMSAFLNTLLPDTVAPDGVLDGDVLREACRALKGRVLRVEIYADDGGPKSQFPYSVQEANFAIDILQPVQDGHQHSVFTVHPRETIDYHYERIIGDPRIQHDLVLQTDKYGNPLKQLQIAYGRRQGEGSLTGPDKEKQQTTRFLFSENEVTQLVDERDDYRIPIPWETRGYEVSGLELAVGDVRYAWADLVKDDFAWFAALAEIQFEEANVQGLKQKRLLSRSRRFFRKDDLTALLPPGTIGTLGLPGVDYALWTTPGLLTKVYQRRRTNQPAEDLLPDPAAVLGQQGGYVDLDNDGRWWTKSGRVFYHSDTAITPSQELQQAHAHFFQPISFLDPFGGQSTIEYDPYLLFPVSVQDPVGNKTSTLTDYRVLLPVLLTDPNGNQRAVRYDALGTICGTALMGKPKSGGGHEGDSFDNFKPNLSQTEIDQFFADPRGPAASALLGSATTRVIADPRRYWSGDQGLPIYEALISRETHASELGPNDDLKFQVVFNYSDGLGQAVQTKAQAKDGPLTDKGPPVVNRWVTTSWTIRNNKGLPVRRYEPFFDDSHEFKYAVTVGKSPIMLYDPLSRPVATLHQDHSLEHTIFDAWSETHFDANDNVRVSNPKDHADIGHLFELLPEADYLPSWYDARSQGQLGPDEKQAAVQTEAHSNTPRTAHIDALGHKFISIEDNGSNDLHVTRSEFDITGQLRSITDPLGRLIVSHDYCLAGHAIHEASMEAGESWTLPDVTGKAFLAWDSRGFRSLSSYDVARRLTQVWVQNKGEAAKLVLENTYGESLADARVKNLRGRISRVRDQAGEAQPGAYDFKGNVTSTARVFAQDYKTTLDWSQAVELEAEAHTSSYAYDAMSRAVQTVSPDGTVTRSDFNAGGHLEQLHIDILGQHQNEPPSAWTAIITSTDHNAKSQIKTTSYGNGTLTQRTYDPLLSHLTRIQSTRTNGDVLQDLGYTYDAVGNITRQSDQAQQDIFFRNNRVQPGSSYTYDPLYRLKTATGREHLGQTGGRPVAPGPDDIPNDLSPTDGGAIGNYIENYVYDAVGNILSIAHAGSDPQNPGWTRTFTYAEDSQLEPGRRHSNRLSSSNVGATSEIFAYDEHGNTTSMSHVPLMVWDFHNQLRATSKQVVTNGGTPETTYYVYDGNGKRVRKVTERQAGPNVTPLPMKETLYVDGLERFRAFASNGSDITRRLDELQVHDGPSRIAVVETHNTSAPGGVDGGDGTVRFELGNNIGSVALQLDAQGRLLSYEEYFPFGATAYRGVVAGSPGTKRYRHAAKERDDESGLYYYGARYQAPWLARWVSPDPSGLAGGGPNLYEFVRGSPIVLTDPDGRLPGLGPGLTPPVGPPPVHPEVVRQVLERGTGEVLKDVGEAVIEKGVEHGADQAAGRTVIARAAGAGIGPILAGVGAFLLVTLWPANWRDDGSFEKKLIEQDRLRQAAERQKQQQIEAPGAAIPGTVYGPPPPPGTVGLPPAQGTPDSAKLPAPEGTPTGAPVVPEQGPPVEAAADKDQMLEQREEVIEEARKNPYINQKKVEREKSEDNWNPEWHHTIPQDEQVSKRIPASIDINASENGRVLPAWYHRLISYRLMLDWQAFVLSWGNRPIPVDAIRGFQRKMDKKYRTGMFQRPTMPYDKGTTGGMKEDGKNKGWLKRPKVPKKKK</sequence>
<dbReference type="InterPro" id="IPR050708">
    <property type="entry name" value="T6SS_VgrG/RHS"/>
</dbReference>
<feature type="region of interest" description="Disordered" evidence="4">
    <location>
        <begin position="2367"/>
        <end position="2430"/>
    </location>
</feature>
<organism evidence="7 8">
    <name type="scientific">Dactylonectria estremocensis</name>
    <dbReference type="NCBI Taxonomy" id="1079267"/>
    <lineage>
        <taxon>Eukaryota</taxon>
        <taxon>Fungi</taxon>
        <taxon>Dikarya</taxon>
        <taxon>Ascomycota</taxon>
        <taxon>Pezizomycotina</taxon>
        <taxon>Sordariomycetes</taxon>
        <taxon>Hypocreomycetidae</taxon>
        <taxon>Hypocreales</taxon>
        <taxon>Nectriaceae</taxon>
        <taxon>Dactylonectria</taxon>
    </lineage>
</organism>
<feature type="region of interest" description="Disordered" evidence="4">
    <location>
        <begin position="55"/>
        <end position="82"/>
    </location>
</feature>
<gene>
    <name evidence="7" type="ORF">B0J13DRAFT_647454</name>
</gene>
<dbReference type="PRINTS" id="PR01341">
    <property type="entry name" value="SALSPVBPROT"/>
</dbReference>
<keyword evidence="8" id="KW-1185">Reference proteome</keyword>